<gene>
    <name evidence="1" type="ORF">NRB20_04870</name>
</gene>
<evidence type="ECO:0000313" key="2">
    <source>
        <dbReference type="Proteomes" id="UP000438448"/>
    </source>
</evidence>
<dbReference type="EMBL" id="WEGK01000001">
    <property type="protein sequence ID" value="MQY17423.1"/>
    <property type="molecule type" value="Genomic_DNA"/>
</dbReference>
<keyword evidence="2" id="KW-1185">Reference proteome</keyword>
<protein>
    <recommendedName>
        <fullName evidence="3">Excreted virulence factor EspC (Type VII ESX diderm)</fullName>
    </recommendedName>
</protein>
<organism evidence="1 2">
    <name type="scientific">Nocardia macrotermitis</name>
    <dbReference type="NCBI Taxonomy" id="2585198"/>
    <lineage>
        <taxon>Bacteria</taxon>
        <taxon>Bacillati</taxon>
        <taxon>Actinomycetota</taxon>
        <taxon>Actinomycetes</taxon>
        <taxon>Mycobacteriales</taxon>
        <taxon>Nocardiaceae</taxon>
        <taxon>Nocardia</taxon>
    </lineage>
</organism>
<evidence type="ECO:0008006" key="3">
    <source>
        <dbReference type="Google" id="ProtNLM"/>
    </source>
</evidence>
<sequence>MLKADIDQLNKVATVLGNASKAIGELKVRGVSDHIGDALPGCVVAQSCSQAGEFIEGAYQRVTGRLDQVGQKVTQTAKDLQTTDADFAKAMHELDVRHLGGK</sequence>
<reference evidence="1 2" key="1">
    <citation type="submission" date="2019-10" db="EMBL/GenBank/DDBJ databases">
        <title>Nocardia macrotermitis sp. nov. and Nocardia aurantia sp. nov., isolated from the gut of fungus growing-termite Macrotermes natalensis.</title>
        <authorList>
            <person name="Benndorf R."/>
            <person name="Schwitalla J."/>
            <person name="Martin K."/>
            <person name="De Beer W."/>
            <person name="Kaster A.-K."/>
            <person name="Vollmers J."/>
            <person name="Poulsen M."/>
            <person name="Beemelmanns C."/>
        </authorList>
    </citation>
    <scope>NUCLEOTIDE SEQUENCE [LARGE SCALE GENOMIC DNA]</scope>
    <source>
        <strain evidence="1 2">RB20</strain>
    </source>
</reference>
<dbReference type="OrthoDB" id="4567943at2"/>
<dbReference type="AlphaFoldDB" id="A0A7K0CVL6"/>
<proteinExistence type="predicted"/>
<name>A0A7K0CVL6_9NOCA</name>
<dbReference type="RefSeq" id="WP_153407477.1">
    <property type="nucleotide sequence ID" value="NZ_WEGK01000001.1"/>
</dbReference>
<accession>A0A7K0CVL6</accession>
<evidence type="ECO:0000313" key="1">
    <source>
        <dbReference type="EMBL" id="MQY17423.1"/>
    </source>
</evidence>
<comment type="caution">
    <text evidence="1">The sequence shown here is derived from an EMBL/GenBank/DDBJ whole genome shotgun (WGS) entry which is preliminary data.</text>
</comment>
<dbReference type="Proteomes" id="UP000438448">
    <property type="component" value="Unassembled WGS sequence"/>
</dbReference>